<proteinExistence type="predicted"/>
<reference evidence="1 2" key="1">
    <citation type="submission" date="2024-06" db="EMBL/GenBank/DDBJ databases">
        <title>Soil Sphingobacterium thalpophilum.</title>
        <authorList>
            <person name="Yang J."/>
            <person name="Li J."/>
        </authorList>
    </citation>
    <scope>NUCLEOTIDE SEQUENCE [LARGE SCALE GENOMIC DNA]</scope>
    <source>
        <strain evidence="1 2">22g91tb</strain>
    </source>
</reference>
<keyword evidence="2" id="KW-1185">Reference proteome</keyword>
<dbReference type="RefSeq" id="WP_286592090.1">
    <property type="nucleotide sequence ID" value="NZ_CP158797.1"/>
</dbReference>
<organism evidence="1 2">
    <name type="scientific">Sphingobacterium thalpophilum</name>
    <dbReference type="NCBI Taxonomy" id="259"/>
    <lineage>
        <taxon>Bacteria</taxon>
        <taxon>Pseudomonadati</taxon>
        <taxon>Bacteroidota</taxon>
        <taxon>Sphingobacteriia</taxon>
        <taxon>Sphingobacteriales</taxon>
        <taxon>Sphingobacteriaceae</taxon>
        <taxon>Sphingobacterium</taxon>
    </lineage>
</organism>
<comment type="caution">
    <text evidence="1">The sequence shown here is derived from an EMBL/GenBank/DDBJ whole genome shotgun (WGS) entry which is preliminary data.</text>
</comment>
<gene>
    <name evidence="1" type="ORF">ABTW24_08585</name>
</gene>
<evidence type="ECO:0000313" key="1">
    <source>
        <dbReference type="EMBL" id="MEZ0451647.1"/>
    </source>
</evidence>
<sequence length="42" mass="4969">MDRKIYGITWPAKDNVSHDVGTVDRKYSFFLVIFNHWNINLG</sequence>
<protein>
    <submittedName>
        <fullName evidence="1">Uncharacterized protein</fullName>
    </submittedName>
</protein>
<dbReference type="Proteomes" id="UP001566204">
    <property type="component" value="Unassembled WGS sequence"/>
</dbReference>
<dbReference type="EMBL" id="JBEOQB010000002">
    <property type="protein sequence ID" value="MEZ0451647.1"/>
    <property type="molecule type" value="Genomic_DNA"/>
</dbReference>
<accession>A0ABV4HAZ3</accession>
<evidence type="ECO:0000313" key="2">
    <source>
        <dbReference type="Proteomes" id="UP001566204"/>
    </source>
</evidence>
<name>A0ABV4HAZ3_9SPHI</name>